<dbReference type="AlphaFoldDB" id="A0A502IWS1"/>
<comment type="similarity">
    <text evidence="2">Belongs to the UPF0053 family.</text>
</comment>
<dbReference type="InterPro" id="IPR002550">
    <property type="entry name" value="CNNM"/>
</dbReference>
<dbReference type="PROSITE" id="PS51371">
    <property type="entry name" value="CBS"/>
    <property type="match status" value="2"/>
</dbReference>
<dbReference type="Pfam" id="PF03471">
    <property type="entry name" value="CorC_HlyC"/>
    <property type="match status" value="1"/>
</dbReference>
<dbReference type="Pfam" id="PF00571">
    <property type="entry name" value="CBS"/>
    <property type="match status" value="2"/>
</dbReference>
<dbReference type="CDD" id="cd04590">
    <property type="entry name" value="CBS_pair_CorC_HlyC_assoc"/>
    <property type="match status" value="1"/>
</dbReference>
<dbReference type="InterPro" id="IPR044751">
    <property type="entry name" value="Ion_transp-like_CBS"/>
</dbReference>
<dbReference type="GO" id="GO:0005886">
    <property type="term" value="C:plasma membrane"/>
    <property type="evidence" value="ECO:0007669"/>
    <property type="project" value="UniProtKB-SubCell"/>
</dbReference>
<evidence type="ECO:0000256" key="7">
    <source>
        <dbReference type="ARBA" id="ARBA00023122"/>
    </source>
</evidence>
<accession>A0A502IWS1</accession>
<keyword evidence="4" id="KW-0812">Transmembrane</keyword>
<dbReference type="SUPFAM" id="SSF56176">
    <property type="entry name" value="FAD-binding/transporter-associated domain-like"/>
    <property type="match status" value="1"/>
</dbReference>
<dbReference type="PROSITE" id="PS51846">
    <property type="entry name" value="CNNM"/>
    <property type="match status" value="1"/>
</dbReference>
<dbReference type="OrthoDB" id="9798188at2"/>
<keyword evidence="10" id="KW-1185">Reference proteome</keyword>
<evidence type="ECO:0000256" key="1">
    <source>
        <dbReference type="ARBA" id="ARBA00004651"/>
    </source>
</evidence>
<organism evidence="9 10">
    <name type="scientific">Brevibacillus laterosporus</name>
    <name type="common">Bacillus laterosporus</name>
    <dbReference type="NCBI Taxonomy" id="1465"/>
    <lineage>
        <taxon>Bacteria</taxon>
        <taxon>Bacillati</taxon>
        <taxon>Bacillota</taxon>
        <taxon>Bacilli</taxon>
        <taxon>Bacillales</taxon>
        <taxon>Paenibacillaceae</taxon>
        <taxon>Brevibacillus</taxon>
    </lineage>
</organism>
<keyword evidence="3" id="KW-1003">Cell membrane</keyword>
<dbReference type="PANTHER" id="PTHR43099">
    <property type="entry name" value="UPF0053 PROTEIN YRKA"/>
    <property type="match status" value="1"/>
</dbReference>
<comment type="subcellular location">
    <subcellularLocation>
        <location evidence="1">Cell membrane</location>
        <topology evidence="1">Multi-pass membrane protein</topology>
    </subcellularLocation>
</comment>
<dbReference type="InterPro" id="IPR016169">
    <property type="entry name" value="FAD-bd_PCMH_sub2"/>
</dbReference>
<evidence type="ECO:0000256" key="8">
    <source>
        <dbReference type="ARBA" id="ARBA00023136"/>
    </source>
</evidence>
<dbReference type="InterPro" id="IPR036318">
    <property type="entry name" value="FAD-bd_PCMH-like_sf"/>
</dbReference>
<proteinExistence type="inferred from homology"/>
<dbReference type="Gene3D" id="3.30.465.10">
    <property type="match status" value="1"/>
</dbReference>
<keyword evidence="8" id="KW-0472">Membrane</keyword>
<gene>
    <name evidence="9" type="ORF">EEL30_26560</name>
</gene>
<name>A0A502IWS1_BRELA</name>
<dbReference type="InterPro" id="IPR046342">
    <property type="entry name" value="CBS_dom_sf"/>
</dbReference>
<dbReference type="Pfam" id="PF01595">
    <property type="entry name" value="CNNM"/>
    <property type="match status" value="1"/>
</dbReference>
<evidence type="ECO:0000256" key="6">
    <source>
        <dbReference type="ARBA" id="ARBA00022989"/>
    </source>
</evidence>
<dbReference type="SUPFAM" id="SSF54631">
    <property type="entry name" value="CBS-domain pair"/>
    <property type="match status" value="1"/>
</dbReference>
<sequence>MDSSNIFGTSINLLFVLFLVFLNGFFVATEFALVKIRESRITQLVAEGNVKARLVDKLLHQLDAYLSATQLGITLASLGLGWIGEPAIAHLLHPVFTYVGITEPWMSSISVIIGFLIITFLHIVLGELAPKSLAIQRPEQVSLFVARPMQVFYKAMFPFIKLLNGAASKILRLFGIEPVSEHEAAHTEEEIRILVNESHKSGLIDNTELMLVDNIFEFSETTAREIMVPRTDMVVLDIRDSFEDNLDIVSTGRFTRYPVVNGDKDHVVGILHIKDILTYALKETEKERHLTDLLRPALSVPESISISQLLTMLQKQRSQVAILIDEYGGTAGLLTLEDIVEEIVGDIQDEFDDERPEIEQFKQKEESIVSFDGRMLLEEVNDYLHIQLDTTEVDTIAGWIYTKITHPPTIGMKVEQGEYEFEVGEVNHLRITRVFVKKLIKEKVET</sequence>
<dbReference type="Gene3D" id="3.10.580.10">
    <property type="entry name" value="CBS-domain"/>
    <property type="match status" value="1"/>
</dbReference>
<evidence type="ECO:0000256" key="4">
    <source>
        <dbReference type="ARBA" id="ARBA00022692"/>
    </source>
</evidence>
<reference evidence="9 10" key="1">
    <citation type="submission" date="2018-11" db="EMBL/GenBank/DDBJ databases">
        <title>Phylogenetic determinants of toxin gene distribution in genomes of Brevibacillus laterosporus.</title>
        <authorList>
            <person name="Glare T.R."/>
            <person name="Durrant A."/>
            <person name="Berry C."/>
            <person name="Palma L."/>
            <person name="Ormskirk M."/>
            <person name="Cox M.O."/>
        </authorList>
    </citation>
    <scope>NUCLEOTIDE SEQUENCE [LARGE SCALE GENOMIC DNA]</scope>
    <source>
        <strain evidence="9 10">1821L</strain>
    </source>
</reference>
<keyword evidence="7" id="KW-0129">CBS domain</keyword>
<dbReference type="Proteomes" id="UP000319432">
    <property type="component" value="Chromosome"/>
</dbReference>
<evidence type="ECO:0000256" key="5">
    <source>
        <dbReference type="ARBA" id="ARBA00022737"/>
    </source>
</evidence>
<dbReference type="GO" id="GO:0050660">
    <property type="term" value="F:flavin adenine dinucleotide binding"/>
    <property type="evidence" value="ECO:0007669"/>
    <property type="project" value="InterPro"/>
</dbReference>
<dbReference type="SMART" id="SM00116">
    <property type="entry name" value="CBS"/>
    <property type="match status" value="2"/>
</dbReference>
<dbReference type="SMART" id="SM01091">
    <property type="entry name" value="CorC_HlyC"/>
    <property type="match status" value="1"/>
</dbReference>
<dbReference type="EMBL" id="CP033464">
    <property type="protein sequence ID" value="QDX95512.1"/>
    <property type="molecule type" value="Genomic_DNA"/>
</dbReference>
<keyword evidence="6" id="KW-1133">Transmembrane helix</keyword>
<protein>
    <submittedName>
        <fullName evidence="9">HlyC/CorC family transporter</fullName>
    </submittedName>
</protein>
<dbReference type="InterPro" id="IPR000644">
    <property type="entry name" value="CBS_dom"/>
</dbReference>
<dbReference type="PANTHER" id="PTHR43099:SF2">
    <property type="entry name" value="UPF0053 PROTEIN YRKA"/>
    <property type="match status" value="1"/>
</dbReference>
<evidence type="ECO:0000313" key="9">
    <source>
        <dbReference type="EMBL" id="QDX95512.1"/>
    </source>
</evidence>
<dbReference type="InterPro" id="IPR005170">
    <property type="entry name" value="Transptr-assoc_dom"/>
</dbReference>
<dbReference type="FunFam" id="3.10.580.10:FF:000002">
    <property type="entry name" value="Magnesium/cobalt efflux protein CorC"/>
    <property type="match status" value="1"/>
</dbReference>
<keyword evidence="5" id="KW-0677">Repeat</keyword>
<evidence type="ECO:0000256" key="3">
    <source>
        <dbReference type="ARBA" id="ARBA00022475"/>
    </source>
</evidence>
<dbReference type="InterPro" id="IPR051676">
    <property type="entry name" value="UPF0053_domain"/>
</dbReference>
<evidence type="ECO:0000313" key="10">
    <source>
        <dbReference type="Proteomes" id="UP000319432"/>
    </source>
</evidence>
<evidence type="ECO:0000256" key="2">
    <source>
        <dbReference type="ARBA" id="ARBA00006337"/>
    </source>
</evidence>